<evidence type="ECO:0000256" key="1">
    <source>
        <dbReference type="ARBA" id="ARBA00004651"/>
    </source>
</evidence>
<gene>
    <name evidence="9" type="ORF">FHS72_000829</name>
</gene>
<dbReference type="Pfam" id="PF01925">
    <property type="entry name" value="TauE"/>
    <property type="match status" value="1"/>
</dbReference>
<evidence type="ECO:0000256" key="7">
    <source>
        <dbReference type="ARBA" id="ARBA00023136"/>
    </source>
</evidence>
<dbReference type="PANTHER" id="PTHR30269:SF37">
    <property type="entry name" value="MEMBRANE TRANSPORTER PROTEIN"/>
    <property type="match status" value="1"/>
</dbReference>
<keyword evidence="6 8" id="KW-1133">Transmembrane helix</keyword>
<evidence type="ECO:0000256" key="5">
    <source>
        <dbReference type="ARBA" id="ARBA00022692"/>
    </source>
</evidence>
<evidence type="ECO:0000256" key="6">
    <source>
        <dbReference type="ARBA" id="ARBA00022989"/>
    </source>
</evidence>
<dbReference type="Proteomes" id="UP000535415">
    <property type="component" value="Unassembled WGS sequence"/>
</dbReference>
<proteinExistence type="inferred from homology"/>
<keyword evidence="7 8" id="KW-0472">Membrane</keyword>
<keyword evidence="3" id="KW-0813">Transport</keyword>
<feature type="transmembrane region" description="Helical" evidence="8">
    <location>
        <begin position="222"/>
        <end position="240"/>
    </location>
</feature>
<sequence>MTYFYAGLDPAIATFLFAASFVGSFITVALGIGGGMILLALMATLIPPVALIPVHGVIQLGSNVNRAIVMGRHTYWPPVMAFGVGGVIGISIGGAIVVDLPPSAVQIGVGIFVIWSVLRKPPGWLTRWPWVTGMISSFLTMFFGATGVFVAGFVRSLGLGREAHVATQAILMTLQHLLKVIVFGLLGFAFGPWLGFMAIMIATGLLGTLLGRQVLRRMNDAIFGKVLNWILIALALRLIWQGIAGLR</sequence>
<keyword evidence="5 8" id="KW-0812">Transmembrane</keyword>
<evidence type="ECO:0000256" key="2">
    <source>
        <dbReference type="ARBA" id="ARBA00009142"/>
    </source>
</evidence>
<feature type="transmembrane region" description="Helical" evidence="8">
    <location>
        <begin position="79"/>
        <end position="97"/>
    </location>
</feature>
<dbReference type="PANTHER" id="PTHR30269">
    <property type="entry name" value="TRANSMEMBRANE PROTEIN YFCA"/>
    <property type="match status" value="1"/>
</dbReference>
<comment type="caution">
    <text evidence="9">The sequence shown here is derived from an EMBL/GenBank/DDBJ whole genome shotgun (WGS) entry which is preliminary data.</text>
</comment>
<evidence type="ECO:0000313" key="9">
    <source>
        <dbReference type="EMBL" id="MBB5721222.1"/>
    </source>
</evidence>
<name>A0A7W9EWY7_9RHOB</name>
<comment type="subcellular location">
    <subcellularLocation>
        <location evidence="1 8">Cell membrane</location>
        <topology evidence="1 8">Multi-pass membrane protein</topology>
    </subcellularLocation>
</comment>
<keyword evidence="10" id="KW-1185">Reference proteome</keyword>
<protein>
    <recommendedName>
        <fullName evidence="8">Probable membrane transporter protein</fullName>
    </recommendedName>
</protein>
<feature type="transmembrane region" description="Helical" evidence="8">
    <location>
        <begin position="12"/>
        <end position="32"/>
    </location>
</feature>
<accession>A0A7W9EWY7</accession>
<reference evidence="9 10" key="1">
    <citation type="submission" date="2020-08" db="EMBL/GenBank/DDBJ databases">
        <title>Genomic Encyclopedia of Type Strains, Phase IV (KMG-IV): sequencing the most valuable type-strain genomes for metagenomic binning, comparative biology and taxonomic classification.</title>
        <authorList>
            <person name="Goeker M."/>
        </authorList>
    </citation>
    <scope>NUCLEOTIDE SEQUENCE [LARGE SCALE GENOMIC DNA]</scope>
    <source>
        <strain evidence="9 10">DSM 101064</strain>
    </source>
</reference>
<organism evidence="9 10">
    <name type="scientific">Yoonia ponticola</name>
    <dbReference type="NCBI Taxonomy" id="1524255"/>
    <lineage>
        <taxon>Bacteria</taxon>
        <taxon>Pseudomonadati</taxon>
        <taxon>Pseudomonadota</taxon>
        <taxon>Alphaproteobacteria</taxon>
        <taxon>Rhodobacterales</taxon>
        <taxon>Paracoccaceae</taxon>
        <taxon>Yoonia</taxon>
    </lineage>
</organism>
<feature type="transmembrane region" description="Helical" evidence="8">
    <location>
        <begin position="181"/>
        <end position="210"/>
    </location>
</feature>
<evidence type="ECO:0000256" key="3">
    <source>
        <dbReference type="ARBA" id="ARBA00022448"/>
    </source>
</evidence>
<evidence type="ECO:0000313" key="10">
    <source>
        <dbReference type="Proteomes" id="UP000535415"/>
    </source>
</evidence>
<evidence type="ECO:0000256" key="4">
    <source>
        <dbReference type="ARBA" id="ARBA00022475"/>
    </source>
</evidence>
<comment type="similarity">
    <text evidence="2 8">Belongs to the 4-toluene sulfonate uptake permease (TSUP) (TC 2.A.102) family.</text>
</comment>
<keyword evidence="4 8" id="KW-1003">Cell membrane</keyword>
<dbReference type="InterPro" id="IPR052017">
    <property type="entry name" value="TSUP"/>
</dbReference>
<evidence type="ECO:0000256" key="8">
    <source>
        <dbReference type="RuleBase" id="RU363041"/>
    </source>
</evidence>
<feature type="transmembrane region" description="Helical" evidence="8">
    <location>
        <begin position="130"/>
        <end position="154"/>
    </location>
</feature>
<dbReference type="AlphaFoldDB" id="A0A7W9EWY7"/>
<dbReference type="InterPro" id="IPR002781">
    <property type="entry name" value="TM_pro_TauE-like"/>
</dbReference>
<dbReference type="GO" id="GO:0005886">
    <property type="term" value="C:plasma membrane"/>
    <property type="evidence" value="ECO:0007669"/>
    <property type="project" value="UniProtKB-SubCell"/>
</dbReference>
<dbReference type="EMBL" id="JACIJM010000002">
    <property type="protein sequence ID" value="MBB5721222.1"/>
    <property type="molecule type" value="Genomic_DNA"/>
</dbReference>
<feature type="transmembrane region" description="Helical" evidence="8">
    <location>
        <begin position="103"/>
        <end position="118"/>
    </location>
</feature>
<feature type="transmembrane region" description="Helical" evidence="8">
    <location>
        <begin position="38"/>
        <end position="58"/>
    </location>
</feature>
<dbReference type="RefSeq" id="WP_183525985.1">
    <property type="nucleotide sequence ID" value="NZ_JACIJM010000002.1"/>
</dbReference>